<reference evidence="3" key="1">
    <citation type="journal article" date="2023" name="Mol. Phylogenet. Evol.">
        <title>Genome-scale phylogeny and comparative genomics of the fungal order Sordariales.</title>
        <authorList>
            <person name="Hensen N."/>
            <person name="Bonometti L."/>
            <person name="Westerberg I."/>
            <person name="Brannstrom I.O."/>
            <person name="Guillou S."/>
            <person name="Cros-Aarteil S."/>
            <person name="Calhoun S."/>
            <person name="Haridas S."/>
            <person name="Kuo A."/>
            <person name="Mondo S."/>
            <person name="Pangilinan J."/>
            <person name="Riley R."/>
            <person name="LaButti K."/>
            <person name="Andreopoulos B."/>
            <person name="Lipzen A."/>
            <person name="Chen C."/>
            <person name="Yan M."/>
            <person name="Daum C."/>
            <person name="Ng V."/>
            <person name="Clum A."/>
            <person name="Steindorff A."/>
            <person name="Ohm R.A."/>
            <person name="Martin F."/>
            <person name="Silar P."/>
            <person name="Natvig D.O."/>
            <person name="Lalanne C."/>
            <person name="Gautier V."/>
            <person name="Ament-Velasquez S.L."/>
            <person name="Kruys A."/>
            <person name="Hutchinson M.I."/>
            <person name="Powell A.J."/>
            <person name="Barry K."/>
            <person name="Miller A.N."/>
            <person name="Grigoriev I.V."/>
            <person name="Debuchy R."/>
            <person name="Gladieux P."/>
            <person name="Hiltunen Thoren M."/>
            <person name="Johannesson H."/>
        </authorList>
    </citation>
    <scope>NUCLEOTIDE SEQUENCE</scope>
    <source>
        <strain evidence="3">CBS 626.80</strain>
    </source>
</reference>
<evidence type="ECO:0000313" key="4">
    <source>
        <dbReference type="Proteomes" id="UP001303222"/>
    </source>
</evidence>
<dbReference type="EMBL" id="MU859133">
    <property type="protein sequence ID" value="KAK3952036.1"/>
    <property type="molecule type" value="Genomic_DNA"/>
</dbReference>
<keyword evidence="2" id="KW-1133">Transmembrane helix</keyword>
<dbReference type="Proteomes" id="UP001303222">
    <property type="component" value="Unassembled WGS sequence"/>
</dbReference>
<evidence type="ECO:0000256" key="1">
    <source>
        <dbReference type="SAM" id="MobiDB-lite"/>
    </source>
</evidence>
<keyword evidence="2" id="KW-0472">Membrane</keyword>
<feature type="compositionally biased region" description="Basic residues" evidence="1">
    <location>
        <begin position="296"/>
        <end position="312"/>
    </location>
</feature>
<reference evidence="3" key="2">
    <citation type="submission" date="2023-06" db="EMBL/GenBank/DDBJ databases">
        <authorList>
            <consortium name="Lawrence Berkeley National Laboratory"/>
            <person name="Mondo S.J."/>
            <person name="Hensen N."/>
            <person name="Bonometti L."/>
            <person name="Westerberg I."/>
            <person name="Brannstrom I.O."/>
            <person name="Guillou S."/>
            <person name="Cros-Aarteil S."/>
            <person name="Calhoun S."/>
            <person name="Haridas S."/>
            <person name="Kuo A."/>
            <person name="Pangilinan J."/>
            <person name="Riley R."/>
            <person name="Labutti K."/>
            <person name="Andreopoulos B."/>
            <person name="Lipzen A."/>
            <person name="Chen C."/>
            <person name="Yanf M."/>
            <person name="Daum C."/>
            <person name="Ng V."/>
            <person name="Clum A."/>
            <person name="Steindorff A."/>
            <person name="Ohm R."/>
            <person name="Martin F."/>
            <person name="Silar P."/>
            <person name="Natvig D."/>
            <person name="Lalanne C."/>
            <person name="Gautier V."/>
            <person name="Ament-Velasquez S.L."/>
            <person name="Kruys A."/>
            <person name="Hutchinson M.I."/>
            <person name="Powell A.J."/>
            <person name="Barry K."/>
            <person name="Miller A.N."/>
            <person name="Grigoriev I.V."/>
            <person name="Debuchy R."/>
            <person name="Gladieux P."/>
            <person name="Thoren M.H."/>
            <person name="Johannesson H."/>
        </authorList>
    </citation>
    <scope>NUCLEOTIDE SEQUENCE</scope>
    <source>
        <strain evidence="3">CBS 626.80</strain>
    </source>
</reference>
<feature type="compositionally biased region" description="Basic and acidic residues" evidence="1">
    <location>
        <begin position="276"/>
        <end position="285"/>
    </location>
</feature>
<proteinExistence type="predicted"/>
<organism evidence="3 4">
    <name type="scientific">Pseudoneurospora amorphoporcata</name>
    <dbReference type="NCBI Taxonomy" id="241081"/>
    <lineage>
        <taxon>Eukaryota</taxon>
        <taxon>Fungi</taxon>
        <taxon>Dikarya</taxon>
        <taxon>Ascomycota</taxon>
        <taxon>Pezizomycotina</taxon>
        <taxon>Sordariomycetes</taxon>
        <taxon>Sordariomycetidae</taxon>
        <taxon>Sordariales</taxon>
        <taxon>Sordariaceae</taxon>
        <taxon>Pseudoneurospora</taxon>
    </lineage>
</organism>
<protein>
    <submittedName>
        <fullName evidence="3">Uncharacterized protein</fullName>
    </submittedName>
</protein>
<evidence type="ECO:0000313" key="3">
    <source>
        <dbReference type="EMBL" id="KAK3952036.1"/>
    </source>
</evidence>
<feature type="region of interest" description="Disordered" evidence="1">
    <location>
        <begin position="262"/>
        <end position="312"/>
    </location>
</feature>
<feature type="transmembrane region" description="Helical" evidence="2">
    <location>
        <begin position="131"/>
        <end position="149"/>
    </location>
</feature>
<evidence type="ECO:0000256" key="2">
    <source>
        <dbReference type="SAM" id="Phobius"/>
    </source>
</evidence>
<keyword evidence="2" id="KW-0812">Transmembrane</keyword>
<name>A0AAN6NUD1_9PEZI</name>
<accession>A0AAN6NUD1</accession>
<feature type="transmembrane region" description="Helical" evidence="2">
    <location>
        <begin position="155"/>
        <end position="179"/>
    </location>
</feature>
<keyword evidence="4" id="KW-1185">Reference proteome</keyword>
<gene>
    <name evidence="3" type="ORF">QBC32DRAFT_370662</name>
</gene>
<dbReference type="AlphaFoldDB" id="A0AAN6NUD1"/>
<sequence>MSAPVAKASTCCGKSAECVCAPLIPALSGPTISGNVVGLGGAGIVSGWIRDGMVAGRDNDIYWTGHATQDNVSRHYTTAAITTPMVDHASVAGEAHEEPVADGGLGDMIPLLSTPSSFLGLGIPTLSARGSLFLGFLQLLWQAIVTWSIRHRIRAIVWLIAKAPFIILGDLWINVYAFVNYDPFANRGSSHASPIGGLTKFQILFWDWTKWLRCDARPWLVSVWEDLRGVFTRGTSFFSRNTKKKRKRWRIPGPTLQGIVADTKSQLEREEEEKAELERRRKEQEAAADNGNGGSSRRKGGRGNGGRKQRKW</sequence>
<comment type="caution">
    <text evidence="3">The sequence shown here is derived from an EMBL/GenBank/DDBJ whole genome shotgun (WGS) entry which is preliminary data.</text>
</comment>